<protein>
    <submittedName>
        <fullName evidence="2">Uncharacterized protein</fullName>
    </submittedName>
</protein>
<comment type="caution">
    <text evidence="2">The sequence shown here is derived from an EMBL/GenBank/DDBJ whole genome shotgun (WGS) entry which is preliminary data.</text>
</comment>
<feature type="compositionally biased region" description="Acidic residues" evidence="1">
    <location>
        <begin position="17"/>
        <end position="30"/>
    </location>
</feature>
<organism evidence="2 3">
    <name type="scientific">Trifolium medium</name>
    <dbReference type="NCBI Taxonomy" id="97028"/>
    <lineage>
        <taxon>Eukaryota</taxon>
        <taxon>Viridiplantae</taxon>
        <taxon>Streptophyta</taxon>
        <taxon>Embryophyta</taxon>
        <taxon>Tracheophyta</taxon>
        <taxon>Spermatophyta</taxon>
        <taxon>Magnoliopsida</taxon>
        <taxon>eudicotyledons</taxon>
        <taxon>Gunneridae</taxon>
        <taxon>Pentapetalae</taxon>
        <taxon>rosids</taxon>
        <taxon>fabids</taxon>
        <taxon>Fabales</taxon>
        <taxon>Fabaceae</taxon>
        <taxon>Papilionoideae</taxon>
        <taxon>50 kb inversion clade</taxon>
        <taxon>NPAAA clade</taxon>
        <taxon>Hologalegina</taxon>
        <taxon>IRL clade</taxon>
        <taxon>Trifolieae</taxon>
        <taxon>Trifolium</taxon>
    </lineage>
</organism>
<evidence type="ECO:0000313" key="3">
    <source>
        <dbReference type="Proteomes" id="UP000265520"/>
    </source>
</evidence>
<name>A0A392VRQ3_9FABA</name>
<dbReference type="EMBL" id="LXQA011225173">
    <property type="protein sequence ID" value="MCI89671.1"/>
    <property type="molecule type" value="Genomic_DNA"/>
</dbReference>
<evidence type="ECO:0000313" key="2">
    <source>
        <dbReference type="EMBL" id="MCI89671.1"/>
    </source>
</evidence>
<proteinExistence type="predicted"/>
<dbReference type="AlphaFoldDB" id="A0A392VRQ3"/>
<sequence length="30" mass="3001">PNLPEGAGGQGTADAGTEVDENGDEREDEA</sequence>
<accession>A0A392VRQ3</accession>
<dbReference type="Proteomes" id="UP000265520">
    <property type="component" value="Unassembled WGS sequence"/>
</dbReference>
<feature type="compositionally biased region" description="Gly residues" evidence="1">
    <location>
        <begin position="1"/>
        <end position="11"/>
    </location>
</feature>
<evidence type="ECO:0000256" key="1">
    <source>
        <dbReference type="SAM" id="MobiDB-lite"/>
    </source>
</evidence>
<feature type="region of interest" description="Disordered" evidence="1">
    <location>
        <begin position="1"/>
        <end position="30"/>
    </location>
</feature>
<reference evidence="2 3" key="1">
    <citation type="journal article" date="2018" name="Front. Plant Sci.">
        <title>Red Clover (Trifolium pratense) and Zigzag Clover (T. medium) - A Picture of Genomic Similarities and Differences.</title>
        <authorList>
            <person name="Dluhosova J."/>
            <person name="Istvanek J."/>
            <person name="Nedelnik J."/>
            <person name="Repkova J."/>
        </authorList>
    </citation>
    <scope>NUCLEOTIDE SEQUENCE [LARGE SCALE GENOMIC DNA]</scope>
    <source>
        <strain evidence="3">cv. 10/8</strain>
        <tissue evidence="2">Leaf</tissue>
    </source>
</reference>
<keyword evidence="3" id="KW-1185">Reference proteome</keyword>
<feature type="non-terminal residue" evidence="2">
    <location>
        <position position="1"/>
    </location>
</feature>